<evidence type="ECO:0000256" key="5">
    <source>
        <dbReference type="ARBA" id="ARBA00022475"/>
    </source>
</evidence>
<evidence type="ECO:0000256" key="1">
    <source>
        <dbReference type="ARBA" id="ARBA00004651"/>
    </source>
</evidence>
<dbReference type="PANTHER" id="PTHR43823">
    <property type="entry name" value="SPORULATION PROTEIN YKVU"/>
    <property type="match status" value="1"/>
</dbReference>
<dbReference type="HOGENOM" id="CLU_012893_0_0_9"/>
<dbReference type="InterPro" id="IPR048279">
    <property type="entry name" value="MdtK-like"/>
</dbReference>
<comment type="similarity">
    <text evidence="2">Belongs to the multi antimicrobial extrusion (MATE) (TC 2.A.66.1) family. MepA subfamily.</text>
</comment>
<evidence type="ECO:0000256" key="6">
    <source>
        <dbReference type="ARBA" id="ARBA00022692"/>
    </source>
</evidence>
<evidence type="ECO:0000256" key="3">
    <source>
        <dbReference type="ARBA" id="ARBA00022106"/>
    </source>
</evidence>
<feature type="transmembrane region" description="Helical" evidence="10">
    <location>
        <begin position="21"/>
        <end position="39"/>
    </location>
</feature>
<evidence type="ECO:0000256" key="4">
    <source>
        <dbReference type="ARBA" id="ARBA00022448"/>
    </source>
</evidence>
<feature type="transmembrane region" description="Helical" evidence="10">
    <location>
        <begin position="420"/>
        <end position="440"/>
    </location>
</feature>
<evidence type="ECO:0000256" key="2">
    <source>
        <dbReference type="ARBA" id="ARBA00008417"/>
    </source>
</evidence>
<keyword evidence="8 10" id="KW-0472">Membrane</keyword>
<dbReference type="Proteomes" id="UP000007969">
    <property type="component" value="Chromosome"/>
</dbReference>
<dbReference type="InterPro" id="IPR045070">
    <property type="entry name" value="MATE_MepA-like"/>
</dbReference>
<feature type="transmembrane region" description="Helical" evidence="10">
    <location>
        <begin position="173"/>
        <end position="193"/>
    </location>
</feature>
<protein>
    <recommendedName>
        <fullName evidence="3">Multidrug export protein MepA</fullName>
    </recommendedName>
</protein>
<accession>B9E1T7</accession>
<dbReference type="InterPro" id="IPR002528">
    <property type="entry name" value="MATE_fam"/>
</dbReference>
<dbReference type="AlphaFoldDB" id="B9E1T7"/>
<dbReference type="Pfam" id="PF01554">
    <property type="entry name" value="MatE"/>
    <property type="match status" value="2"/>
</dbReference>
<organism evidence="11 12">
    <name type="scientific">Clostridium kluyveri (strain NBRC 12016)</name>
    <dbReference type="NCBI Taxonomy" id="583346"/>
    <lineage>
        <taxon>Bacteria</taxon>
        <taxon>Bacillati</taxon>
        <taxon>Bacillota</taxon>
        <taxon>Clostridia</taxon>
        <taxon>Eubacteriales</taxon>
        <taxon>Clostridiaceae</taxon>
        <taxon>Clostridium</taxon>
    </lineage>
</organism>
<dbReference type="GO" id="GO:0015297">
    <property type="term" value="F:antiporter activity"/>
    <property type="evidence" value="ECO:0007669"/>
    <property type="project" value="InterPro"/>
</dbReference>
<dbReference type="PIRSF" id="PIRSF006603">
    <property type="entry name" value="DinF"/>
    <property type="match status" value="1"/>
</dbReference>
<keyword evidence="9" id="KW-0046">Antibiotic resistance</keyword>
<dbReference type="PANTHER" id="PTHR43823:SF3">
    <property type="entry name" value="MULTIDRUG EXPORT PROTEIN MEPA"/>
    <property type="match status" value="1"/>
</dbReference>
<comment type="subcellular location">
    <subcellularLocation>
        <location evidence="1">Cell membrane</location>
        <topology evidence="1">Multi-pass membrane protein</topology>
    </subcellularLocation>
</comment>
<evidence type="ECO:0000256" key="10">
    <source>
        <dbReference type="SAM" id="Phobius"/>
    </source>
</evidence>
<dbReference type="GO" id="GO:0046677">
    <property type="term" value="P:response to antibiotic"/>
    <property type="evidence" value="ECO:0007669"/>
    <property type="project" value="UniProtKB-KW"/>
</dbReference>
<dbReference type="KEGG" id="ckr:CKR_1411"/>
<name>B9E1T7_CLOK1</name>
<evidence type="ECO:0000256" key="7">
    <source>
        <dbReference type="ARBA" id="ARBA00022989"/>
    </source>
</evidence>
<sequence>MIKMTDKRQELLTKSPVKLMFELSIPAIIGMVVIGLYTFMDGVYAGQMVGENAMAAISVAYPITFINSGISTLIGVGLASVLSRAIGKRDKETIDKIMPNLTGLVLGISVLITILGVTFAREVLMLTGAKGEILELATNYLRIIFCGSIFVNFTQSSNMIMRGEGLMKKAMMIMGFGAILNIILVPIMIKLLPDRGVEGAAIATIISQTIQAFVTLYYFLKKSKNVKLNGIKINIELSKEVFSIGISAMLMQVLTMVQQMLLFRMAFKYGGDTNGIIMSASLRLQAFTFIPLWGMSQGLQPIIGTNFGAKNFDRVKKSTNLFLMGSTVVALIFWIPMELFPQTFLGLFIKDNAIVVQGISKFRIFYSVFILYGMMIMLMTFFQAIGNGKKAGQLVMFRQVILFIPLILLLPKILGEPAVWYTQPMVDFLVILLGFVFLNTEYKKLKGNLMSVS</sequence>
<keyword evidence="6 10" id="KW-0812">Transmembrane</keyword>
<dbReference type="EMBL" id="AP009049">
    <property type="protein sequence ID" value="BAH06462.1"/>
    <property type="molecule type" value="Genomic_DNA"/>
</dbReference>
<keyword evidence="4" id="KW-0813">Transport</keyword>
<feature type="transmembrane region" description="Helical" evidence="10">
    <location>
        <begin position="364"/>
        <end position="382"/>
    </location>
</feature>
<feature type="transmembrane region" description="Helical" evidence="10">
    <location>
        <begin position="59"/>
        <end position="81"/>
    </location>
</feature>
<feature type="transmembrane region" description="Helical" evidence="10">
    <location>
        <begin position="394"/>
        <end position="414"/>
    </location>
</feature>
<keyword evidence="7 10" id="KW-1133">Transmembrane helix</keyword>
<evidence type="ECO:0000313" key="12">
    <source>
        <dbReference type="Proteomes" id="UP000007969"/>
    </source>
</evidence>
<dbReference type="CDD" id="cd13143">
    <property type="entry name" value="MATE_MepA_like"/>
    <property type="match status" value="1"/>
</dbReference>
<proteinExistence type="inferred from homology"/>
<dbReference type="GO" id="GO:0005886">
    <property type="term" value="C:plasma membrane"/>
    <property type="evidence" value="ECO:0007669"/>
    <property type="project" value="UniProtKB-SubCell"/>
</dbReference>
<feature type="transmembrane region" description="Helical" evidence="10">
    <location>
        <begin position="199"/>
        <end position="220"/>
    </location>
</feature>
<dbReference type="GO" id="GO:0042910">
    <property type="term" value="F:xenobiotic transmembrane transporter activity"/>
    <property type="evidence" value="ECO:0007669"/>
    <property type="project" value="InterPro"/>
</dbReference>
<reference evidence="12" key="1">
    <citation type="submission" date="2005-09" db="EMBL/GenBank/DDBJ databases">
        <title>Complete genome sequence of Clostridium kluyveri and comparative genomics of Clostridia species.</title>
        <authorList>
            <person name="Inui M."/>
            <person name="Nonaka H."/>
            <person name="Shinoda Y."/>
            <person name="Ikenaga Y."/>
            <person name="Abe M."/>
            <person name="Naito K."/>
            <person name="Vertes A.A."/>
            <person name="Yukawa H."/>
        </authorList>
    </citation>
    <scope>NUCLEOTIDE SEQUENCE [LARGE SCALE GENOMIC DNA]</scope>
    <source>
        <strain evidence="12">NBRC 12016</strain>
    </source>
</reference>
<dbReference type="InterPro" id="IPR051327">
    <property type="entry name" value="MATE_MepA_subfamily"/>
</dbReference>
<feature type="transmembrane region" description="Helical" evidence="10">
    <location>
        <begin position="101"/>
        <end position="120"/>
    </location>
</feature>
<feature type="transmembrane region" description="Helical" evidence="10">
    <location>
        <begin position="140"/>
        <end position="161"/>
    </location>
</feature>
<dbReference type="NCBIfam" id="TIGR00797">
    <property type="entry name" value="matE"/>
    <property type="match status" value="1"/>
</dbReference>
<evidence type="ECO:0000256" key="9">
    <source>
        <dbReference type="ARBA" id="ARBA00023251"/>
    </source>
</evidence>
<evidence type="ECO:0000313" key="11">
    <source>
        <dbReference type="EMBL" id="BAH06462.1"/>
    </source>
</evidence>
<evidence type="ECO:0000256" key="8">
    <source>
        <dbReference type="ARBA" id="ARBA00023136"/>
    </source>
</evidence>
<gene>
    <name evidence="11" type="ordered locus">CKR_1411</name>
</gene>
<keyword evidence="5" id="KW-1003">Cell membrane</keyword>
<feature type="transmembrane region" description="Helical" evidence="10">
    <location>
        <begin position="241"/>
        <end position="263"/>
    </location>
</feature>